<comment type="caution">
    <text evidence="1">The sequence shown here is derived from an EMBL/GenBank/DDBJ whole genome shotgun (WGS) entry which is preliminary data.</text>
</comment>
<sequence>MAKHTSRFARPSQGFLTLWALLFLAAMSLTLTIVLAGQYARIQTTTQLVRQYDQIAVDSATERTRARR</sequence>
<keyword evidence="2" id="KW-1185">Reference proteome</keyword>
<evidence type="ECO:0000313" key="2">
    <source>
        <dbReference type="Proteomes" id="UP000321794"/>
    </source>
</evidence>
<evidence type="ECO:0000313" key="1">
    <source>
        <dbReference type="EMBL" id="GEO71165.1"/>
    </source>
</evidence>
<dbReference type="EMBL" id="BJZK01000002">
    <property type="protein sequence ID" value="GEO71165.1"/>
    <property type="molecule type" value="Genomic_DNA"/>
</dbReference>
<gene>
    <name evidence="1" type="ORF">LZY01_03330</name>
</gene>
<reference evidence="1 2" key="1">
    <citation type="submission" date="2019-07" db="EMBL/GenBank/DDBJ databases">
        <title>Whole genome shotgun sequence of Lactobacillus zymae NBRC 107157.</title>
        <authorList>
            <person name="Hosoyama A."/>
            <person name="Uohara A."/>
            <person name="Ohji S."/>
            <person name="Ichikawa N."/>
        </authorList>
    </citation>
    <scope>NUCLEOTIDE SEQUENCE [LARGE SCALE GENOMIC DNA]</scope>
    <source>
        <strain evidence="1 2">NBRC 107157</strain>
    </source>
</reference>
<protein>
    <submittedName>
        <fullName evidence="1">Uncharacterized protein</fullName>
    </submittedName>
</protein>
<proteinExistence type="predicted"/>
<accession>A0ABQ0WTR5</accession>
<dbReference type="Proteomes" id="UP000321794">
    <property type="component" value="Unassembled WGS sequence"/>
</dbReference>
<organism evidence="1 2">
    <name type="scientific">Levilactobacillus zymae</name>
    <dbReference type="NCBI Taxonomy" id="267363"/>
    <lineage>
        <taxon>Bacteria</taxon>
        <taxon>Bacillati</taxon>
        <taxon>Bacillota</taxon>
        <taxon>Bacilli</taxon>
        <taxon>Lactobacillales</taxon>
        <taxon>Lactobacillaceae</taxon>
        <taxon>Levilactobacillus</taxon>
    </lineage>
</organism>
<name>A0ABQ0WTR5_9LACO</name>
<dbReference type="RefSeq" id="WP_147007810.1">
    <property type="nucleotide sequence ID" value="NZ_BJZK01000002.1"/>
</dbReference>